<dbReference type="Proteomes" id="UP001642540">
    <property type="component" value="Unassembled WGS sequence"/>
</dbReference>
<accession>A0ABP1R103</accession>
<comment type="caution">
    <text evidence="4">The sequence shown here is derived from an EMBL/GenBank/DDBJ whole genome shotgun (WGS) entry which is preliminary data.</text>
</comment>
<dbReference type="EMBL" id="CAXLJM020000051">
    <property type="protein sequence ID" value="CAL8115668.1"/>
    <property type="molecule type" value="Genomic_DNA"/>
</dbReference>
<evidence type="ECO:0000256" key="2">
    <source>
        <dbReference type="ARBA" id="ARBA00026234"/>
    </source>
</evidence>
<proteinExistence type="inferred from homology"/>
<evidence type="ECO:0000259" key="3">
    <source>
        <dbReference type="Pfam" id="PF05347"/>
    </source>
</evidence>
<dbReference type="InterPro" id="IPR045291">
    <property type="entry name" value="Complex1_LYR_LYRM9"/>
</dbReference>
<dbReference type="InterPro" id="IPR008011">
    <property type="entry name" value="Complex1_LYR_dom"/>
</dbReference>
<comment type="similarity">
    <text evidence="1">Belongs to the complex I LYR family. LYRM9 subfamily.</text>
</comment>
<evidence type="ECO:0000313" key="4">
    <source>
        <dbReference type="EMBL" id="CAL8115668.1"/>
    </source>
</evidence>
<sequence length="99" mass="11423">MVQTTKLLLLANITTNSTGTLIPKAVYSPKGLYKHLIRQCNKLPHEEISAYYKHHVRQSFNQHADESDPERVNQIINQAVKDIEWVLKKYKAPDNGPRK</sequence>
<evidence type="ECO:0000256" key="1">
    <source>
        <dbReference type="ARBA" id="ARBA00025757"/>
    </source>
</evidence>
<dbReference type="CDD" id="cd20269">
    <property type="entry name" value="Complex1_LYR_LYRM9"/>
    <property type="match status" value="1"/>
</dbReference>
<dbReference type="PANTHER" id="PTHR47061">
    <property type="entry name" value="LYR MOTIF-CONTAINING PROTEIN 9"/>
    <property type="match status" value="1"/>
</dbReference>
<keyword evidence="5" id="KW-1185">Reference proteome</keyword>
<feature type="domain" description="Complex 1 LYR protein" evidence="3">
    <location>
        <begin position="31"/>
        <end position="84"/>
    </location>
</feature>
<dbReference type="InterPro" id="IPR052151">
    <property type="entry name" value="Complex_I_LYR"/>
</dbReference>
<organism evidence="4 5">
    <name type="scientific">Orchesella dallaii</name>
    <dbReference type="NCBI Taxonomy" id="48710"/>
    <lineage>
        <taxon>Eukaryota</taxon>
        <taxon>Metazoa</taxon>
        <taxon>Ecdysozoa</taxon>
        <taxon>Arthropoda</taxon>
        <taxon>Hexapoda</taxon>
        <taxon>Collembola</taxon>
        <taxon>Entomobryomorpha</taxon>
        <taxon>Entomobryoidea</taxon>
        <taxon>Orchesellidae</taxon>
        <taxon>Orchesellinae</taxon>
        <taxon>Orchesella</taxon>
    </lineage>
</organism>
<dbReference type="Pfam" id="PF05347">
    <property type="entry name" value="Complex1_LYR"/>
    <property type="match status" value="1"/>
</dbReference>
<gene>
    <name evidence="4" type="ORF">ODALV1_LOCUS16961</name>
</gene>
<protein>
    <recommendedName>
        <fullName evidence="2">LYR motif-containing protein 9</fullName>
    </recommendedName>
</protein>
<reference evidence="4 5" key="1">
    <citation type="submission" date="2024-08" db="EMBL/GenBank/DDBJ databases">
        <authorList>
            <person name="Cucini C."/>
            <person name="Frati F."/>
        </authorList>
    </citation>
    <scope>NUCLEOTIDE SEQUENCE [LARGE SCALE GENOMIC DNA]</scope>
</reference>
<name>A0ABP1R103_9HEXA</name>
<dbReference type="PANTHER" id="PTHR47061:SF1">
    <property type="entry name" value="LYR MOTIF-CONTAINING PROTEIN 9"/>
    <property type="match status" value="1"/>
</dbReference>
<evidence type="ECO:0000313" key="5">
    <source>
        <dbReference type="Proteomes" id="UP001642540"/>
    </source>
</evidence>